<keyword evidence="4" id="KW-1185">Reference proteome</keyword>
<gene>
    <name evidence="3" type="ORF">AAF712_016186</name>
</gene>
<evidence type="ECO:0000313" key="4">
    <source>
        <dbReference type="Proteomes" id="UP001437256"/>
    </source>
</evidence>
<keyword evidence="2" id="KW-0812">Transmembrane</keyword>
<feature type="region of interest" description="Disordered" evidence="1">
    <location>
        <begin position="139"/>
        <end position="177"/>
    </location>
</feature>
<reference evidence="3 4" key="1">
    <citation type="submission" date="2024-05" db="EMBL/GenBank/DDBJ databases">
        <title>A draft genome resource for the thread blight pathogen Marasmius tenuissimus strain MS-2.</title>
        <authorList>
            <person name="Yulfo-Soto G.E."/>
            <person name="Baruah I.K."/>
            <person name="Amoako-Attah I."/>
            <person name="Bukari Y."/>
            <person name="Meinhardt L.W."/>
            <person name="Bailey B.A."/>
            <person name="Cohen S.P."/>
        </authorList>
    </citation>
    <scope>NUCLEOTIDE SEQUENCE [LARGE SCALE GENOMIC DNA]</scope>
    <source>
        <strain evidence="3 4">MS-2</strain>
    </source>
</reference>
<name>A0ABR2Z8L2_9AGAR</name>
<evidence type="ECO:0000313" key="3">
    <source>
        <dbReference type="EMBL" id="KAL0057181.1"/>
    </source>
</evidence>
<protein>
    <submittedName>
        <fullName evidence="3">Uncharacterized protein</fullName>
    </submittedName>
</protein>
<dbReference type="Proteomes" id="UP001437256">
    <property type="component" value="Unassembled WGS sequence"/>
</dbReference>
<sequence length="455" mass="50153">MRLDHYSAIAFCVVGCARASFSLSGLQLSVAVNQDIPVTWTRQPGDPKTFVILHTPFDLASIAPEDFNRVVLAQDSDTSGRKRLQFHDAGKTVTVAVYDIAGKKLVDWFQHVDKPYVPYLWVESTPFYTYPTPITVGGSEGPQTVATTPPVDSNSPPHPPTNSLQPTSTTTTQSRTVTCSSITSASQIVTAQTLSAGTTNTEHGEMGKGGICSATEPRTQSVLPSTSTGPGSAHPSINPTQTRQSNIGMILGVVLGALALVLLTLLAIFCYRRRNKNSQDKLCKPARRLTTFFRDKMINRLDNQSRKEERILPDPQDTDQGRLATSVFASTTMHREDTDRMSSVNSFTSDIPVSMAHTYFTSESGSDITTAITPEISEDPKNIEGRYGARARTDRQMEIEEKIFELQREVIQLRAAGDTTTDILELRDRIESLRQLQGEKWAMELSDEVPREMAH</sequence>
<accession>A0ABR2Z8L2</accession>
<organism evidence="3 4">
    <name type="scientific">Marasmius tenuissimus</name>
    <dbReference type="NCBI Taxonomy" id="585030"/>
    <lineage>
        <taxon>Eukaryota</taxon>
        <taxon>Fungi</taxon>
        <taxon>Dikarya</taxon>
        <taxon>Basidiomycota</taxon>
        <taxon>Agaricomycotina</taxon>
        <taxon>Agaricomycetes</taxon>
        <taxon>Agaricomycetidae</taxon>
        <taxon>Agaricales</taxon>
        <taxon>Marasmiineae</taxon>
        <taxon>Marasmiaceae</taxon>
        <taxon>Marasmius</taxon>
    </lineage>
</organism>
<evidence type="ECO:0000256" key="1">
    <source>
        <dbReference type="SAM" id="MobiDB-lite"/>
    </source>
</evidence>
<keyword evidence="2" id="KW-1133">Transmembrane helix</keyword>
<proteinExistence type="predicted"/>
<feature type="compositionally biased region" description="Low complexity" evidence="1">
    <location>
        <begin position="149"/>
        <end position="177"/>
    </location>
</feature>
<evidence type="ECO:0000256" key="2">
    <source>
        <dbReference type="SAM" id="Phobius"/>
    </source>
</evidence>
<dbReference type="EMBL" id="JBBXMP010000646">
    <property type="protein sequence ID" value="KAL0057181.1"/>
    <property type="molecule type" value="Genomic_DNA"/>
</dbReference>
<feature type="transmembrane region" description="Helical" evidence="2">
    <location>
        <begin position="247"/>
        <end position="271"/>
    </location>
</feature>
<keyword evidence="2" id="KW-0472">Membrane</keyword>
<comment type="caution">
    <text evidence="3">The sequence shown here is derived from an EMBL/GenBank/DDBJ whole genome shotgun (WGS) entry which is preliminary data.</text>
</comment>
<feature type="region of interest" description="Disordered" evidence="1">
    <location>
        <begin position="216"/>
        <end position="237"/>
    </location>
</feature>